<gene>
    <name evidence="2" type="ORF">KXQ929_LOCUS13402</name>
</gene>
<sequence>MEYSYIELNVLPVEILLHIFQNLNNTEILYSLHDVNQRLNQIIHHQMFTSHLTFAKWSSNDFLDLLSSDIMLNRFCLQILPSIHDKVQQLDLNSSFIRHVLCAANYPNLHSLTLHNINEKSAEYLIDQTLSDIFKKQIRTLSITICDDYNDFHEMTRSVAKIFDKILNVFINLTSFVLNDSWHKIRVQLTFHNPFFPNIRSSTLLKLINSVESINDCLHLLDGRYNQLHTFHVDLLDIAFPNRTINQGHLPNLKCFSLSCEDYTSCYEAGVLPLFRRMSNLEELTLCLTVYYRKEIIDGKHLKTNILKHMPQLNQFTFFIHSFFLANSLVRLSSSEDIQKTIIDFPNDNIISYMNILPQTERVQCHIYSYPFMMRYYTGISNVFPGGLFEHVRSVSLIDERPFQHEFFVRIQKSFPFMQELSLVNYEAQNQTQSFQSNGDNGNLSVIEYTSLCKLYIDRAHDDYVEEFLVDTKTCLRNNIILFVDYESLQRVTHNFTRDATRNNCDKITKLYLCDRKERSDGGGVVSPRSPDIASIPISSLYSVQPVEK</sequence>
<dbReference type="InterPro" id="IPR036047">
    <property type="entry name" value="F-box-like_dom_sf"/>
</dbReference>
<reference evidence="2" key="1">
    <citation type="submission" date="2021-02" db="EMBL/GenBank/DDBJ databases">
        <authorList>
            <person name="Nowell W R."/>
        </authorList>
    </citation>
    <scope>NUCLEOTIDE SEQUENCE</scope>
</reference>
<proteinExistence type="predicted"/>
<name>A0A818XA29_9BILA</name>
<evidence type="ECO:0000259" key="1">
    <source>
        <dbReference type="PROSITE" id="PS50181"/>
    </source>
</evidence>
<dbReference type="InterPro" id="IPR001810">
    <property type="entry name" value="F-box_dom"/>
</dbReference>
<protein>
    <recommendedName>
        <fullName evidence="1">F-box domain-containing protein</fullName>
    </recommendedName>
</protein>
<accession>A0A818XA29</accession>
<organism evidence="2 3">
    <name type="scientific">Adineta steineri</name>
    <dbReference type="NCBI Taxonomy" id="433720"/>
    <lineage>
        <taxon>Eukaryota</taxon>
        <taxon>Metazoa</taxon>
        <taxon>Spiralia</taxon>
        <taxon>Gnathifera</taxon>
        <taxon>Rotifera</taxon>
        <taxon>Eurotatoria</taxon>
        <taxon>Bdelloidea</taxon>
        <taxon>Adinetida</taxon>
        <taxon>Adinetidae</taxon>
        <taxon>Adineta</taxon>
    </lineage>
</organism>
<dbReference type="PROSITE" id="PS50181">
    <property type="entry name" value="FBOX"/>
    <property type="match status" value="1"/>
</dbReference>
<feature type="domain" description="F-box" evidence="1">
    <location>
        <begin position="5"/>
        <end position="52"/>
    </location>
</feature>
<comment type="caution">
    <text evidence="2">The sequence shown here is derived from an EMBL/GenBank/DDBJ whole genome shotgun (WGS) entry which is preliminary data.</text>
</comment>
<dbReference type="AlphaFoldDB" id="A0A818XA29"/>
<dbReference type="SUPFAM" id="SSF81383">
    <property type="entry name" value="F-box domain"/>
    <property type="match status" value="1"/>
</dbReference>
<dbReference type="Proteomes" id="UP000663868">
    <property type="component" value="Unassembled WGS sequence"/>
</dbReference>
<evidence type="ECO:0000313" key="3">
    <source>
        <dbReference type="Proteomes" id="UP000663868"/>
    </source>
</evidence>
<dbReference type="EMBL" id="CAJOBB010000715">
    <property type="protein sequence ID" value="CAF3736735.1"/>
    <property type="molecule type" value="Genomic_DNA"/>
</dbReference>
<evidence type="ECO:0000313" key="2">
    <source>
        <dbReference type="EMBL" id="CAF3736735.1"/>
    </source>
</evidence>